<dbReference type="Proteomes" id="UP001603418">
    <property type="component" value="Unassembled WGS sequence"/>
</dbReference>
<proteinExistence type="predicted"/>
<feature type="region of interest" description="Disordered" evidence="1">
    <location>
        <begin position="13"/>
        <end position="34"/>
    </location>
</feature>
<gene>
    <name evidence="2" type="ORF">ACF1HC_05375</name>
</gene>
<dbReference type="EMBL" id="JBICBM010000002">
    <property type="protein sequence ID" value="MFF9881042.1"/>
    <property type="molecule type" value="Genomic_DNA"/>
</dbReference>
<accession>A0ABW6YQE3</accession>
<feature type="compositionally biased region" description="Polar residues" evidence="1">
    <location>
        <begin position="13"/>
        <end position="32"/>
    </location>
</feature>
<keyword evidence="3" id="KW-1185">Reference proteome</keyword>
<name>A0ABW6YQE3_9ACTN</name>
<dbReference type="RefSeq" id="WP_030794847.1">
    <property type="nucleotide sequence ID" value="NZ_JBFACJ010000008.1"/>
</dbReference>
<organism evidence="2 3">
    <name type="scientific">Streptomyces eurythermus</name>
    <dbReference type="NCBI Taxonomy" id="42237"/>
    <lineage>
        <taxon>Bacteria</taxon>
        <taxon>Bacillati</taxon>
        <taxon>Actinomycetota</taxon>
        <taxon>Actinomycetes</taxon>
        <taxon>Kitasatosporales</taxon>
        <taxon>Streptomycetaceae</taxon>
        <taxon>Streptomyces</taxon>
    </lineage>
</organism>
<evidence type="ECO:0000256" key="1">
    <source>
        <dbReference type="SAM" id="MobiDB-lite"/>
    </source>
</evidence>
<evidence type="ECO:0000313" key="3">
    <source>
        <dbReference type="Proteomes" id="UP001603418"/>
    </source>
</evidence>
<evidence type="ECO:0000313" key="2">
    <source>
        <dbReference type="EMBL" id="MFF9881042.1"/>
    </source>
</evidence>
<comment type="caution">
    <text evidence="2">The sequence shown here is derived from an EMBL/GenBank/DDBJ whole genome shotgun (WGS) entry which is preliminary data.</text>
</comment>
<protein>
    <submittedName>
        <fullName evidence="2">Uncharacterized protein</fullName>
    </submittedName>
</protein>
<reference evidence="2 3" key="1">
    <citation type="submission" date="2024-10" db="EMBL/GenBank/DDBJ databases">
        <title>The Natural Products Discovery Center: Release of the First 8490 Sequenced Strains for Exploring Actinobacteria Biosynthetic Diversity.</title>
        <authorList>
            <person name="Kalkreuter E."/>
            <person name="Kautsar S.A."/>
            <person name="Yang D."/>
            <person name="Bader C.D."/>
            <person name="Teijaro C.N."/>
            <person name="Fluegel L."/>
            <person name="Davis C.M."/>
            <person name="Simpson J.R."/>
            <person name="Lauterbach L."/>
            <person name="Steele A.D."/>
            <person name="Gui C."/>
            <person name="Meng S."/>
            <person name="Li G."/>
            <person name="Viehrig K."/>
            <person name="Ye F."/>
            <person name="Su P."/>
            <person name="Kiefer A.F."/>
            <person name="Nichols A."/>
            <person name="Cepeda A.J."/>
            <person name="Yan W."/>
            <person name="Fan B."/>
            <person name="Jiang Y."/>
            <person name="Adhikari A."/>
            <person name="Zheng C.-J."/>
            <person name="Schuster L."/>
            <person name="Cowan T.M."/>
            <person name="Smanski M.J."/>
            <person name="Chevrette M.G."/>
            <person name="De Carvalho L.P.S."/>
            <person name="Shen B."/>
        </authorList>
    </citation>
    <scope>NUCLEOTIDE SEQUENCE [LARGE SCALE GENOMIC DNA]</scope>
    <source>
        <strain evidence="2 3">NPDC013366</strain>
    </source>
</reference>
<sequence length="247" mass="26915">MGIVLAIYYGNDSSESGQSQAKSGDVQASTGVSEAARQPNLKVARIAAYIKEGIDGKEQTDEGQEALTDLRGPHLDITFENRAPGPSLITKATLRVREAGVLPGCHQIGGELAISMNYDFPLPDRLPKTPYEQSKDISFTIEDNKLDRLTLTMGPENHGWENPWYGVVDIVFEHDGTKTTVGPIAVVDTGGDAEFYPDGDTWVIENIDIPTCLDENAALVDRLMSIPDVTVSKELKTLREKLTSMGH</sequence>